<name>A0A7L9U737_9BURK</name>
<dbReference type="EMBL" id="CP062941">
    <property type="protein sequence ID" value="QOL49975.1"/>
    <property type="molecule type" value="Genomic_DNA"/>
</dbReference>
<dbReference type="InterPro" id="IPR025357">
    <property type="entry name" value="DUF4261"/>
</dbReference>
<accession>A0A7L9U737</accession>
<sequence length="253" mass="26998">MSTTPELVLCIPGPWDNSSILADEIAVSAIGYSLTGTVLRDAETGFACELVLQGADPNLAADFARAGPHWASTEAMADIDDHASVAYLAGPSGSREAAEAMMRAGAALIDSGGLGVKVDSTGIAHAPAYWIDMCEQLDQLTAHRALVVYVAGAEVYSCGMHNFGLPEAITSGGDKTQAADMLRFFTRYLLERSPQLADGHTFSVSEGKPVYRVEKVAAVDYGEGSLFNNPYGAWRLSPVAPEKKGNWWVRNRQ</sequence>
<evidence type="ECO:0000259" key="1">
    <source>
        <dbReference type="Pfam" id="PF14080"/>
    </source>
</evidence>
<dbReference type="RefSeq" id="WP_193686999.1">
    <property type="nucleotide sequence ID" value="NZ_CP062941.1"/>
</dbReference>
<evidence type="ECO:0000313" key="3">
    <source>
        <dbReference type="Proteomes" id="UP000593875"/>
    </source>
</evidence>
<keyword evidence="3" id="KW-1185">Reference proteome</keyword>
<gene>
    <name evidence="2" type="ORF">LPB04_01175</name>
</gene>
<dbReference type="KEGG" id="mlir:LPB04_01175"/>
<evidence type="ECO:0000313" key="2">
    <source>
        <dbReference type="EMBL" id="QOL49975.1"/>
    </source>
</evidence>
<dbReference type="AlphaFoldDB" id="A0A7L9U737"/>
<organism evidence="2 3">
    <name type="scientific">Massilia litorea</name>
    <dbReference type="NCBI Taxonomy" id="2769491"/>
    <lineage>
        <taxon>Bacteria</taxon>
        <taxon>Pseudomonadati</taxon>
        <taxon>Pseudomonadota</taxon>
        <taxon>Betaproteobacteria</taxon>
        <taxon>Burkholderiales</taxon>
        <taxon>Oxalobacteraceae</taxon>
        <taxon>Telluria group</taxon>
        <taxon>Massilia</taxon>
    </lineage>
</organism>
<dbReference type="Proteomes" id="UP000593875">
    <property type="component" value="Chromosome"/>
</dbReference>
<feature type="domain" description="DUF4261" evidence="1">
    <location>
        <begin position="156"/>
        <end position="212"/>
    </location>
</feature>
<dbReference type="Pfam" id="PF14080">
    <property type="entry name" value="DUF4261"/>
    <property type="match status" value="1"/>
</dbReference>
<reference evidence="2 3" key="1">
    <citation type="submission" date="2020-10" db="EMBL/GenBank/DDBJ databases">
        <title>Genome sequencing of Massilia sp. LPB0304.</title>
        <authorList>
            <person name="Kim J."/>
        </authorList>
    </citation>
    <scope>NUCLEOTIDE SEQUENCE [LARGE SCALE GENOMIC DNA]</scope>
    <source>
        <strain evidence="2 3">LPB0304</strain>
    </source>
</reference>
<proteinExistence type="predicted"/>
<protein>
    <submittedName>
        <fullName evidence="2">DUF4261 domain-containing protein</fullName>
    </submittedName>
</protein>